<sequence length="554" mass="62078">MPNFLKSIFKPTPTQSPGQTRRGSDDIGIYDRRRSSTDAVLAELLRTELRSSEGESTRGYNKDTISDLVHRLKNDDQTQVDEKSMNRLFRILEDIEAEDEILNLNQHTKKPNDNVMMGNEQLQSSTHRSSTSVDPATIGGHLLSTVIEGNSEAIEIAEKLLETDRGELSNAPLLERVISLLDAQKNDLDQINPYTGRQRYPALVTLEQIYERVRIDLKGVKGMSENDDHCILIASLKKLQEGPDYLIDIILVTTIVHQSSIISIPLSIDIKDLLDKAVNDHSDLILFRQSLQDIISLYSSLNGDVVVEDRESEDAFGKMSIMIKQLQSRISYSNLSTPFSSLPNSRNPSTCSSVNTVTPTPIGLPGSPSSLLSSSKSSPPSLTYNQMPMDELQKQYGTGDTTIKEGQLPGLSSYRETTEPYTSVPKSKVVTKEEKGDEDEEEEGEVWEYRGQLLTASALDLVLREEMLLQADSSNQYSGQVTYDDLRKCYIPKHIQKLKIPDLTDPENGEIPDTTPSGFKLKTEDEWGNKIGWYDNGSGVKEMYYLEEPKFELD</sequence>
<feature type="compositionally biased region" description="Polar residues" evidence="1">
    <location>
        <begin position="338"/>
        <end position="359"/>
    </location>
</feature>
<accession>A0AAX4K142</accession>
<evidence type="ECO:0000256" key="1">
    <source>
        <dbReference type="SAM" id="MobiDB-lite"/>
    </source>
</evidence>
<gene>
    <name evidence="2" type="ORF">L201_005786</name>
</gene>
<evidence type="ECO:0000313" key="2">
    <source>
        <dbReference type="EMBL" id="WWC90849.1"/>
    </source>
</evidence>
<organism evidence="2 3">
    <name type="scientific">Kwoniella dendrophila CBS 6074</name>
    <dbReference type="NCBI Taxonomy" id="1295534"/>
    <lineage>
        <taxon>Eukaryota</taxon>
        <taxon>Fungi</taxon>
        <taxon>Dikarya</taxon>
        <taxon>Basidiomycota</taxon>
        <taxon>Agaricomycotina</taxon>
        <taxon>Tremellomycetes</taxon>
        <taxon>Tremellales</taxon>
        <taxon>Cryptococcaceae</taxon>
        <taxon>Kwoniella</taxon>
    </lineage>
</organism>
<dbReference type="RefSeq" id="XP_066077612.1">
    <property type="nucleotide sequence ID" value="XM_066221515.1"/>
</dbReference>
<dbReference type="EMBL" id="CP144104">
    <property type="protein sequence ID" value="WWC90849.1"/>
    <property type="molecule type" value="Genomic_DNA"/>
</dbReference>
<dbReference type="GeneID" id="91096456"/>
<dbReference type="Proteomes" id="UP001355207">
    <property type="component" value="Chromosome 7"/>
</dbReference>
<feature type="compositionally biased region" description="Polar residues" evidence="1">
    <location>
        <begin position="12"/>
        <end position="21"/>
    </location>
</feature>
<dbReference type="AlphaFoldDB" id="A0AAX4K142"/>
<feature type="region of interest" description="Disordered" evidence="1">
    <location>
        <begin position="1"/>
        <end position="28"/>
    </location>
</feature>
<feature type="region of interest" description="Disordered" evidence="1">
    <location>
        <begin position="399"/>
        <end position="444"/>
    </location>
</feature>
<proteinExistence type="predicted"/>
<feature type="compositionally biased region" description="Low complexity" evidence="1">
    <location>
        <begin position="363"/>
        <end position="382"/>
    </location>
</feature>
<reference evidence="2 3" key="1">
    <citation type="submission" date="2024-01" db="EMBL/GenBank/DDBJ databases">
        <title>Comparative genomics of Cryptococcus and Kwoniella reveals pathogenesis evolution and contrasting modes of karyotype evolution via chromosome fusion or intercentromeric recombination.</title>
        <authorList>
            <person name="Coelho M.A."/>
            <person name="David-Palma M."/>
            <person name="Shea T."/>
            <person name="Bowers K."/>
            <person name="McGinley-Smith S."/>
            <person name="Mohammad A.W."/>
            <person name="Gnirke A."/>
            <person name="Yurkov A.M."/>
            <person name="Nowrousian M."/>
            <person name="Sun S."/>
            <person name="Cuomo C.A."/>
            <person name="Heitman J."/>
        </authorList>
    </citation>
    <scope>NUCLEOTIDE SEQUENCE [LARGE SCALE GENOMIC DNA]</scope>
    <source>
        <strain evidence="2 3">CBS 6074</strain>
    </source>
</reference>
<name>A0AAX4K142_9TREE</name>
<feature type="region of interest" description="Disordered" evidence="1">
    <location>
        <begin position="338"/>
        <end position="382"/>
    </location>
</feature>
<keyword evidence="3" id="KW-1185">Reference proteome</keyword>
<protein>
    <submittedName>
        <fullName evidence="2">Uncharacterized protein</fullName>
    </submittedName>
</protein>
<evidence type="ECO:0000313" key="3">
    <source>
        <dbReference type="Proteomes" id="UP001355207"/>
    </source>
</evidence>